<protein>
    <recommendedName>
        <fullName evidence="1">Vta1 C-terminal domain-containing protein</fullName>
    </recommendedName>
</protein>
<gene>
    <name evidence="2" type="ORF">QYT958_LOCUS24842</name>
</gene>
<dbReference type="AlphaFoldDB" id="A0A821QAU3"/>
<comment type="caution">
    <text evidence="2">The sequence shown here is derived from an EMBL/GenBank/DDBJ whole genome shotgun (WGS) entry which is preliminary data.</text>
</comment>
<evidence type="ECO:0000313" key="2">
    <source>
        <dbReference type="EMBL" id="CAF4817335.1"/>
    </source>
</evidence>
<evidence type="ECO:0000313" key="3">
    <source>
        <dbReference type="Proteomes" id="UP000663848"/>
    </source>
</evidence>
<reference evidence="2" key="1">
    <citation type="submission" date="2021-02" db="EMBL/GenBank/DDBJ databases">
        <authorList>
            <person name="Nowell W R."/>
        </authorList>
    </citation>
    <scope>NUCLEOTIDE SEQUENCE</scope>
</reference>
<proteinExistence type="predicted"/>
<name>A0A821QAU3_9BILA</name>
<organism evidence="2 3">
    <name type="scientific">Rotaria socialis</name>
    <dbReference type="NCBI Taxonomy" id="392032"/>
    <lineage>
        <taxon>Eukaryota</taxon>
        <taxon>Metazoa</taxon>
        <taxon>Spiralia</taxon>
        <taxon>Gnathifera</taxon>
        <taxon>Rotifera</taxon>
        <taxon>Eurotatoria</taxon>
        <taxon>Bdelloidea</taxon>
        <taxon>Philodinida</taxon>
        <taxon>Philodinidae</taxon>
        <taxon>Rotaria</taxon>
    </lineage>
</organism>
<evidence type="ECO:0000259" key="1">
    <source>
        <dbReference type="Pfam" id="PF18097"/>
    </source>
</evidence>
<dbReference type="Pfam" id="PF18097">
    <property type="entry name" value="Vta1_C"/>
    <property type="match status" value="1"/>
</dbReference>
<dbReference type="InterPro" id="IPR041212">
    <property type="entry name" value="Vta1_C"/>
</dbReference>
<sequence length="68" mass="7686">MSALDTIASQVPQELRVKLMQHFAVPFDVISQAQKLCRYANSALEHEDVATAVKNCEQVLQLLRPYNN</sequence>
<feature type="domain" description="Vta1 C-terminal" evidence="1">
    <location>
        <begin position="28"/>
        <end position="64"/>
    </location>
</feature>
<dbReference type="Gene3D" id="1.20.5.420">
    <property type="entry name" value="Immunoglobulin FC, subunit C"/>
    <property type="match status" value="1"/>
</dbReference>
<accession>A0A821QAU3</accession>
<dbReference type="EMBL" id="CAJOBR010005424">
    <property type="protein sequence ID" value="CAF4817335.1"/>
    <property type="molecule type" value="Genomic_DNA"/>
</dbReference>
<dbReference type="Proteomes" id="UP000663848">
    <property type="component" value="Unassembled WGS sequence"/>
</dbReference>